<organism evidence="2">
    <name type="scientific">Fagus sylvatica</name>
    <name type="common">Beechnut</name>
    <dbReference type="NCBI Taxonomy" id="28930"/>
    <lineage>
        <taxon>Eukaryota</taxon>
        <taxon>Viridiplantae</taxon>
        <taxon>Streptophyta</taxon>
        <taxon>Embryophyta</taxon>
        <taxon>Tracheophyta</taxon>
        <taxon>Spermatophyta</taxon>
        <taxon>Magnoliopsida</taxon>
        <taxon>eudicotyledons</taxon>
        <taxon>Gunneridae</taxon>
        <taxon>Pentapetalae</taxon>
        <taxon>rosids</taxon>
        <taxon>fabids</taxon>
        <taxon>Fagales</taxon>
        <taxon>Fagaceae</taxon>
        <taxon>Fagus</taxon>
    </lineage>
</organism>
<accession>A0A2N9IC79</accession>
<reference evidence="2" key="1">
    <citation type="submission" date="2018-02" db="EMBL/GenBank/DDBJ databases">
        <authorList>
            <person name="Cohen D.B."/>
            <person name="Kent A.D."/>
        </authorList>
    </citation>
    <scope>NUCLEOTIDE SEQUENCE</scope>
</reference>
<dbReference type="EMBL" id="OIVN01005268">
    <property type="protein sequence ID" value="SPD21693.1"/>
    <property type="molecule type" value="Genomic_DNA"/>
</dbReference>
<gene>
    <name evidence="2" type="ORF">FSB_LOCUS49575</name>
</gene>
<sequence length="219" mass="24416">MPLDSLAVTVSLSLSIATQSLSVAPLSSVTHGEFELYRKFELALRQQVVHVDAPVQLAAWNILTNARVLDLLPPLEKCIAKAEGYLEPIEDNVGILEAYLKSWNSGALDRAATRGSVAYTLVLHHLSSFIFNSYSGDTLSLRNKLVKSLLRDCSHKQHHEGMMLNLIRYKKPCTFQMPDQNVGSPIERSSIEKKIEVLREACERNSSLLTEVKKLKSSL</sequence>
<evidence type="ECO:0000313" key="2">
    <source>
        <dbReference type="EMBL" id="SPD21693.1"/>
    </source>
</evidence>
<feature type="domain" description="RPAP1/MINIYO-like TPR repeats" evidence="1">
    <location>
        <begin position="74"/>
        <end position="133"/>
    </location>
</feature>
<dbReference type="InterPro" id="IPR057989">
    <property type="entry name" value="TPR_RPAP1/MINIYO-like"/>
</dbReference>
<dbReference type="Pfam" id="PF25766">
    <property type="entry name" value="TPR_RPAP1"/>
    <property type="match status" value="1"/>
</dbReference>
<protein>
    <recommendedName>
        <fullName evidence="1">RPAP1/MINIYO-like TPR repeats domain-containing protein</fullName>
    </recommendedName>
</protein>
<name>A0A2N9IC79_FAGSY</name>
<evidence type="ECO:0000259" key="1">
    <source>
        <dbReference type="Pfam" id="PF25766"/>
    </source>
</evidence>
<proteinExistence type="predicted"/>
<dbReference type="PANTHER" id="PTHR47605:SF2">
    <property type="entry name" value="TRANSCRIPTIONAL ELONGATION REGULATOR MINIYO"/>
    <property type="match status" value="1"/>
</dbReference>
<dbReference type="AlphaFoldDB" id="A0A2N9IC79"/>
<dbReference type="InterPro" id="IPR055326">
    <property type="entry name" value="MINIYO"/>
</dbReference>
<dbReference type="PANTHER" id="PTHR47605">
    <property type="entry name" value="TRANSCRIPTIONAL ELONGATION REGULATOR MINIYO"/>
    <property type="match status" value="1"/>
</dbReference>